<evidence type="ECO:0000256" key="2">
    <source>
        <dbReference type="PROSITE-ProRule" id="PRU00302"/>
    </source>
</evidence>
<dbReference type="EMBL" id="MU825421">
    <property type="protein sequence ID" value="KAJ7390065.1"/>
    <property type="molecule type" value="Genomic_DNA"/>
</dbReference>
<comment type="caution">
    <text evidence="2">Lacks conserved residue(s) required for the propagation of feature annotation.</text>
</comment>
<dbReference type="InterPro" id="IPR035976">
    <property type="entry name" value="Sushi/SCR/CCP_sf"/>
</dbReference>
<dbReference type="OrthoDB" id="5970576at2759"/>
<dbReference type="PROSITE" id="PS50923">
    <property type="entry name" value="SUSHI"/>
    <property type="match status" value="1"/>
</dbReference>
<dbReference type="SUPFAM" id="SSF49899">
    <property type="entry name" value="Concanavalin A-like lectins/glucanases"/>
    <property type="match status" value="1"/>
</dbReference>
<evidence type="ECO:0000313" key="5">
    <source>
        <dbReference type="Proteomes" id="UP001163046"/>
    </source>
</evidence>
<dbReference type="SMART" id="SM00032">
    <property type="entry name" value="CCP"/>
    <property type="match status" value="1"/>
</dbReference>
<evidence type="ECO:0000256" key="1">
    <source>
        <dbReference type="ARBA" id="ARBA00023157"/>
    </source>
</evidence>
<accession>A0A9W9ZYY1</accession>
<dbReference type="Proteomes" id="UP001163046">
    <property type="component" value="Unassembled WGS sequence"/>
</dbReference>
<protein>
    <recommendedName>
        <fullName evidence="3">Sushi domain-containing protein</fullName>
    </recommendedName>
</protein>
<dbReference type="CDD" id="cd00033">
    <property type="entry name" value="CCP"/>
    <property type="match status" value="1"/>
</dbReference>
<proteinExistence type="predicted"/>
<keyword evidence="5" id="KW-1185">Reference proteome</keyword>
<dbReference type="Gene3D" id="2.60.120.560">
    <property type="entry name" value="Exo-inulinase, domain 1"/>
    <property type="match status" value="1"/>
</dbReference>
<dbReference type="InterPro" id="IPR000436">
    <property type="entry name" value="Sushi_SCR_CCP_dom"/>
</dbReference>
<organism evidence="4 5">
    <name type="scientific">Desmophyllum pertusum</name>
    <dbReference type="NCBI Taxonomy" id="174260"/>
    <lineage>
        <taxon>Eukaryota</taxon>
        <taxon>Metazoa</taxon>
        <taxon>Cnidaria</taxon>
        <taxon>Anthozoa</taxon>
        <taxon>Hexacorallia</taxon>
        <taxon>Scleractinia</taxon>
        <taxon>Caryophylliina</taxon>
        <taxon>Caryophylliidae</taxon>
        <taxon>Desmophyllum</taxon>
    </lineage>
</organism>
<gene>
    <name evidence="4" type="ORF">OS493_027590</name>
</gene>
<dbReference type="AlphaFoldDB" id="A0A9W9ZYY1"/>
<dbReference type="SUPFAM" id="SSF57535">
    <property type="entry name" value="Complement control module/SCR domain"/>
    <property type="match status" value="1"/>
</dbReference>
<keyword evidence="2" id="KW-0768">Sushi</keyword>
<reference evidence="4" key="1">
    <citation type="submission" date="2023-01" db="EMBL/GenBank/DDBJ databases">
        <title>Genome assembly of the deep-sea coral Lophelia pertusa.</title>
        <authorList>
            <person name="Herrera S."/>
            <person name="Cordes E."/>
        </authorList>
    </citation>
    <scope>NUCLEOTIDE SEQUENCE</scope>
    <source>
        <strain evidence="4">USNM1676648</strain>
        <tissue evidence="4">Polyp</tissue>
    </source>
</reference>
<dbReference type="InterPro" id="IPR013320">
    <property type="entry name" value="ConA-like_dom_sf"/>
</dbReference>
<keyword evidence="1" id="KW-1015">Disulfide bond</keyword>
<evidence type="ECO:0000313" key="4">
    <source>
        <dbReference type="EMBL" id="KAJ7390065.1"/>
    </source>
</evidence>
<evidence type="ECO:0000259" key="3">
    <source>
        <dbReference type="PROSITE" id="PS50923"/>
    </source>
</evidence>
<dbReference type="Pfam" id="PF13385">
    <property type="entry name" value="Laminin_G_3"/>
    <property type="match status" value="1"/>
</dbReference>
<dbReference type="Gene3D" id="2.10.70.10">
    <property type="entry name" value="Complement Module, domain 1"/>
    <property type="match status" value="1"/>
</dbReference>
<dbReference type="Pfam" id="PF00084">
    <property type="entry name" value="Sushi"/>
    <property type="match status" value="1"/>
</dbReference>
<feature type="domain" description="Sushi" evidence="3">
    <location>
        <begin position="146"/>
        <end position="210"/>
    </location>
</feature>
<name>A0A9W9ZYY1_9CNID</name>
<sequence>MYYQFIIDFLSLVITSRVQVVGGKACGHIFKYKTGSVTSRSLVTKAWGYFLWASNSMYISSSGGEGTPRINYSFSTGAWYDLKSVIDGTNVKIYINGNLVKEITISGSEADAKSNNYVGLWCHGGSAAKPTVFKVMAVLFGGSSNPSCSALTVGNLVKTTPNGCVTSQMTFNSRCSFSCAQGYQLQGPSSKQCGPGGQWSDSAKSVSCTGEFYVDFVSISQVVLFHLSSFATESSTVVCIRTVVC</sequence>
<comment type="caution">
    <text evidence="4">The sequence shown here is derived from an EMBL/GenBank/DDBJ whole genome shotgun (WGS) entry which is preliminary data.</text>
</comment>